<evidence type="ECO:0000313" key="2">
    <source>
        <dbReference type="EMBL" id="GAX76982.1"/>
    </source>
</evidence>
<dbReference type="STRING" id="1157962.A0A250X262"/>
<dbReference type="OrthoDB" id="427480at2759"/>
<dbReference type="PANTHER" id="PTHR43173:SF12">
    <property type="entry name" value="PROTEIN KINASE SUPERFAMILY PROTEIN"/>
    <property type="match status" value="1"/>
</dbReference>
<reference evidence="2 3" key="1">
    <citation type="submission" date="2017-08" db="EMBL/GenBank/DDBJ databases">
        <title>Acidophilic green algal genome provides insights into adaptation to an acidic environment.</title>
        <authorList>
            <person name="Hirooka S."/>
            <person name="Hirose Y."/>
            <person name="Kanesaki Y."/>
            <person name="Higuchi S."/>
            <person name="Fujiwara T."/>
            <person name="Onuma R."/>
            <person name="Era A."/>
            <person name="Ohbayashi R."/>
            <person name="Uzuka A."/>
            <person name="Nozaki H."/>
            <person name="Yoshikawa H."/>
            <person name="Miyagishima S.Y."/>
        </authorList>
    </citation>
    <scope>NUCLEOTIDE SEQUENCE [LARGE SCALE GENOMIC DNA]</scope>
    <source>
        <strain evidence="2 3">NIES-2499</strain>
    </source>
</reference>
<gene>
    <name evidence="2" type="ORF">CEUSTIGMA_g4429.t1</name>
</gene>
<dbReference type="Proteomes" id="UP000232323">
    <property type="component" value="Unassembled WGS sequence"/>
</dbReference>
<comment type="caution">
    <text evidence="2">The sequence shown here is derived from an EMBL/GenBank/DDBJ whole genome shotgun (WGS) entry which is preliminary data.</text>
</comment>
<dbReference type="InterPro" id="IPR018392">
    <property type="entry name" value="LysM"/>
</dbReference>
<dbReference type="AlphaFoldDB" id="A0A250X262"/>
<dbReference type="Pfam" id="PF01476">
    <property type="entry name" value="LysM"/>
    <property type="match status" value="1"/>
</dbReference>
<dbReference type="GO" id="GO:0005886">
    <property type="term" value="C:plasma membrane"/>
    <property type="evidence" value="ECO:0007669"/>
    <property type="project" value="UniProtKB-ARBA"/>
</dbReference>
<feature type="domain" description="LysM" evidence="1">
    <location>
        <begin position="178"/>
        <end position="222"/>
    </location>
</feature>
<protein>
    <recommendedName>
        <fullName evidence="1">LysM domain-containing protein</fullName>
    </recommendedName>
</protein>
<dbReference type="InterPro" id="IPR004147">
    <property type="entry name" value="ABC1_dom"/>
</dbReference>
<keyword evidence="3" id="KW-1185">Reference proteome</keyword>
<dbReference type="CDD" id="cd00118">
    <property type="entry name" value="LysM"/>
    <property type="match status" value="1"/>
</dbReference>
<dbReference type="Pfam" id="PF03109">
    <property type="entry name" value="ABC1"/>
    <property type="match status" value="2"/>
</dbReference>
<evidence type="ECO:0000259" key="1">
    <source>
        <dbReference type="PROSITE" id="PS51782"/>
    </source>
</evidence>
<dbReference type="InterPro" id="IPR051130">
    <property type="entry name" value="Mito_struct-func_regulator"/>
</dbReference>
<dbReference type="CDD" id="cd05121">
    <property type="entry name" value="ABC1_ADCK3-like"/>
    <property type="match status" value="1"/>
</dbReference>
<dbReference type="PANTHER" id="PTHR43173">
    <property type="entry name" value="ABC1 FAMILY PROTEIN"/>
    <property type="match status" value="1"/>
</dbReference>
<dbReference type="EMBL" id="BEGY01000021">
    <property type="protein sequence ID" value="GAX76982.1"/>
    <property type="molecule type" value="Genomic_DNA"/>
</dbReference>
<dbReference type="InterPro" id="IPR036779">
    <property type="entry name" value="LysM_dom_sf"/>
</dbReference>
<dbReference type="Gene3D" id="3.10.350.10">
    <property type="entry name" value="LysM domain"/>
    <property type="match status" value="1"/>
</dbReference>
<organism evidence="2 3">
    <name type="scientific">Chlamydomonas eustigma</name>
    <dbReference type="NCBI Taxonomy" id="1157962"/>
    <lineage>
        <taxon>Eukaryota</taxon>
        <taxon>Viridiplantae</taxon>
        <taxon>Chlorophyta</taxon>
        <taxon>core chlorophytes</taxon>
        <taxon>Chlorophyceae</taxon>
        <taxon>CS clade</taxon>
        <taxon>Chlamydomonadales</taxon>
        <taxon>Chlamydomonadaceae</taxon>
        <taxon>Chlamydomonas</taxon>
    </lineage>
</organism>
<sequence>MCADVTNHDSSRDTNQIMRTIDFWRQSLGIYLSYKLTQAREAGLKAAGGSTEDIKVMWDNQHAYAGEQMHKLCIGLRGFYLKAGQFIGSRADFVPEAVCKKLSLLCDQVPPMSKEAVEGIICRELGLSDVSDVFEWIDLDKPLGSASIAQVHKAKLRRYTKQELRSAAGGRKAALNCDEHGVGEGEDAWDICNLFGISLRELQQLNKGIKLDRLIPGQRLQVPLLASSSYLQPSVIQKVLASSQDCVSNIRGCETTISSSSAPSIVTPSAQTALKHAAAMQEVPQDGIVAVKVQYPNAQEVMARDLSNVRALAYYLSKTEIKFDMVSAVDELSKQIKLEFDFTREARVMDAISMHLSDLSDHVQVPRSIPGLVTRKLLVMTFLEGTPLTELGRQMKLLSKTKREMGKKLILRRLSQAYGRMILGEGLFQADGHPGNILVGKGGRIGLLDYGQSKQLPDWQRIGFARLVLALHKGKEEEICSCLSQLGIVADADPATKTEMAYGMFDTRGKVDPFDSNSPIKRGGITSFPQDMFFVLRVIQLLRGLSSGMGVESFSCASQWVPFAEAALSVPEHKFACLHTSGRPLLSLPV</sequence>
<dbReference type="SMART" id="SM00257">
    <property type="entry name" value="LysM"/>
    <property type="match status" value="1"/>
</dbReference>
<dbReference type="SUPFAM" id="SSF54106">
    <property type="entry name" value="LysM domain"/>
    <property type="match status" value="1"/>
</dbReference>
<proteinExistence type="predicted"/>
<dbReference type="InterPro" id="IPR011009">
    <property type="entry name" value="Kinase-like_dom_sf"/>
</dbReference>
<name>A0A250X262_9CHLO</name>
<evidence type="ECO:0000313" key="3">
    <source>
        <dbReference type="Proteomes" id="UP000232323"/>
    </source>
</evidence>
<dbReference type="SUPFAM" id="SSF56112">
    <property type="entry name" value="Protein kinase-like (PK-like)"/>
    <property type="match status" value="1"/>
</dbReference>
<dbReference type="PROSITE" id="PS51782">
    <property type="entry name" value="LYSM"/>
    <property type="match status" value="1"/>
</dbReference>
<accession>A0A250X262</accession>